<evidence type="ECO:0008006" key="4">
    <source>
        <dbReference type="Google" id="ProtNLM"/>
    </source>
</evidence>
<proteinExistence type="predicted"/>
<evidence type="ECO:0000313" key="2">
    <source>
        <dbReference type="EMBL" id="SEH72449.1"/>
    </source>
</evidence>
<organism evidence="2 3">
    <name type="scientific">Mycolicibacterium rutilum</name>
    <name type="common">Mycobacterium rutilum</name>
    <dbReference type="NCBI Taxonomy" id="370526"/>
    <lineage>
        <taxon>Bacteria</taxon>
        <taxon>Bacillati</taxon>
        <taxon>Actinomycetota</taxon>
        <taxon>Actinomycetes</taxon>
        <taxon>Mycobacteriales</taxon>
        <taxon>Mycobacteriaceae</taxon>
        <taxon>Mycolicibacterium</taxon>
    </lineage>
</organism>
<evidence type="ECO:0000313" key="3">
    <source>
        <dbReference type="Proteomes" id="UP000182915"/>
    </source>
</evidence>
<keyword evidence="3" id="KW-1185">Reference proteome</keyword>
<reference evidence="3" key="1">
    <citation type="submission" date="2016-10" db="EMBL/GenBank/DDBJ databases">
        <authorList>
            <person name="Varghese N."/>
            <person name="Submissions S."/>
        </authorList>
    </citation>
    <scope>NUCLEOTIDE SEQUENCE [LARGE SCALE GENOMIC DNA]</scope>
    <source>
        <strain evidence="3">DSM 45405</strain>
    </source>
</reference>
<gene>
    <name evidence="2" type="ORF">SAMN04489835_3314</name>
</gene>
<dbReference type="RefSeq" id="WP_083408074.1">
    <property type="nucleotide sequence ID" value="NZ_LT629971.1"/>
</dbReference>
<keyword evidence="1" id="KW-0732">Signal</keyword>
<feature type="signal peptide" evidence="1">
    <location>
        <begin position="1"/>
        <end position="27"/>
    </location>
</feature>
<protein>
    <recommendedName>
        <fullName evidence="4">Secreted protein</fullName>
    </recommendedName>
</protein>
<dbReference type="Proteomes" id="UP000182915">
    <property type="component" value="Chromosome I"/>
</dbReference>
<feature type="chain" id="PRO_5009298219" description="Secreted protein" evidence="1">
    <location>
        <begin position="28"/>
        <end position="175"/>
    </location>
</feature>
<dbReference type="AlphaFoldDB" id="A0A1H6KBG7"/>
<dbReference type="OrthoDB" id="4739449at2"/>
<sequence>MRGVGLAAGAAAITLLAGLGTATPAHANDFGVALNGTYRVLSDGEWAKVGMAPGGADVFIDQQTVVQTWTVSTQCVSPIECIGEVKSDRGWTATIRLKDYWYVDHDIPNWLPCPDGSFAPGHQKFILSGFDPARNERNVKNTNFLMGRDNTKAPSGACGRNQPVVIEMPVRMERV</sequence>
<evidence type="ECO:0000256" key="1">
    <source>
        <dbReference type="SAM" id="SignalP"/>
    </source>
</evidence>
<dbReference type="EMBL" id="LT629971">
    <property type="protein sequence ID" value="SEH72449.1"/>
    <property type="molecule type" value="Genomic_DNA"/>
</dbReference>
<name>A0A1H6KBG7_MYCRU</name>
<accession>A0A1H6KBG7</accession>